<dbReference type="AlphaFoldDB" id="A0AA39VKD8"/>
<dbReference type="Proteomes" id="UP001168877">
    <property type="component" value="Unassembled WGS sequence"/>
</dbReference>
<evidence type="ECO:0000313" key="5">
    <source>
        <dbReference type="Proteomes" id="UP001168877"/>
    </source>
</evidence>
<proteinExistence type="predicted"/>
<dbReference type="PANTHER" id="PTHR31147">
    <property type="entry name" value="ACYL TRANSFERASE 4"/>
    <property type="match status" value="1"/>
</dbReference>
<comment type="caution">
    <text evidence="4">The sequence shown here is derived from an EMBL/GenBank/DDBJ whole genome shotgun (WGS) entry which is preliminary data.</text>
</comment>
<dbReference type="InterPro" id="IPR050898">
    <property type="entry name" value="Plant_acyltransferase"/>
</dbReference>
<accession>A0AA39VKD8</accession>
<evidence type="ECO:0000256" key="2">
    <source>
        <dbReference type="ARBA" id="ARBA00023315"/>
    </source>
</evidence>
<reference evidence="4" key="1">
    <citation type="journal article" date="2022" name="Plant J.">
        <title>Strategies of tolerance reflected in two North American maple genomes.</title>
        <authorList>
            <person name="McEvoy S.L."/>
            <person name="Sezen U.U."/>
            <person name="Trouern-Trend A."/>
            <person name="McMahon S.M."/>
            <person name="Schaberg P.G."/>
            <person name="Yang J."/>
            <person name="Wegrzyn J.L."/>
            <person name="Swenson N.G."/>
        </authorList>
    </citation>
    <scope>NUCLEOTIDE SEQUENCE</scope>
    <source>
        <strain evidence="4">NS2018</strain>
    </source>
</reference>
<keyword evidence="5" id="KW-1185">Reference proteome</keyword>
<name>A0AA39VKD8_ACESA</name>
<evidence type="ECO:0000256" key="1">
    <source>
        <dbReference type="ARBA" id="ARBA00022679"/>
    </source>
</evidence>
<dbReference type="PANTHER" id="PTHR31147:SF1">
    <property type="entry name" value="ACYL TRANSFERASE 4"/>
    <property type="match status" value="1"/>
</dbReference>
<protein>
    <submittedName>
        <fullName evidence="4">Uncharacterized protein</fullName>
    </submittedName>
</protein>
<dbReference type="EMBL" id="JAUESC010000384">
    <property type="protein sequence ID" value="KAK0581503.1"/>
    <property type="molecule type" value="Genomic_DNA"/>
</dbReference>
<evidence type="ECO:0000256" key="3">
    <source>
        <dbReference type="SAM" id="MobiDB-lite"/>
    </source>
</evidence>
<evidence type="ECO:0000313" key="4">
    <source>
        <dbReference type="EMBL" id="KAK0581503.1"/>
    </source>
</evidence>
<feature type="region of interest" description="Disordered" evidence="3">
    <location>
        <begin position="46"/>
        <end position="96"/>
    </location>
</feature>
<keyword evidence="2" id="KW-0012">Acyltransferase</keyword>
<keyword evidence="1" id="KW-0808">Transferase</keyword>
<reference evidence="4" key="2">
    <citation type="submission" date="2023-06" db="EMBL/GenBank/DDBJ databases">
        <authorList>
            <person name="Swenson N.G."/>
            <person name="Wegrzyn J.L."/>
            <person name="Mcevoy S.L."/>
        </authorList>
    </citation>
    <scope>NUCLEOTIDE SEQUENCE</scope>
    <source>
        <strain evidence="4">NS2018</strain>
        <tissue evidence="4">Leaf</tissue>
    </source>
</reference>
<organism evidence="4 5">
    <name type="scientific">Acer saccharum</name>
    <name type="common">Sugar maple</name>
    <dbReference type="NCBI Taxonomy" id="4024"/>
    <lineage>
        <taxon>Eukaryota</taxon>
        <taxon>Viridiplantae</taxon>
        <taxon>Streptophyta</taxon>
        <taxon>Embryophyta</taxon>
        <taxon>Tracheophyta</taxon>
        <taxon>Spermatophyta</taxon>
        <taxon>Magnoliopsida</taxon>
        <taxon>eudicotyledons</taxon>
        <taxon>Gunneridae</taxon>
        <taxon>Pentapetalae</taxon>
        <taxon>rosids</taxon>
        <taxon>malvids</taxon>
        <taxon>Sapindales</taxon>
        <taxon>Sapindaceae</taxon>
        <taxon>Hippocastanoideae</taxon>
        <taxon>Acereae</taxon>
        <taxon>Acer</taxon>
    </lineage>
</organism>
<feature type="compositionally biased region" description="Basic and acidic residues" evidence="3">
    <location>
        <begin position="85"/>
        <end position="95"/>
    </location>
</feature>
<sequence>MANDDYGGLLAGGGNRSLEELRISHTILEQKVDFNLRIRENRAPPVRHAHVSSMGARGQKRARLHVQPASPEFSGSDEGGIPNRRRFDEDSHTDNDVEELSGVGRVGFNQIDYGWGPPVHVVPIQVSSIRPAGIVGSVPLPKKGIRLITWSVEEAHLQPFIYRMKKSI</sequence>
<dbReference type="GO" id="GO:0016746">
    <property type="term" value="F:acyltransferase activity"/>
    <property type="evidence" value="ECO:0007669"/>
    <property type="project" value="UniProtKB-KW"/>
</dbReference>
<gene>
    <name evidence="4" type="ORF">LWI29_014566</name>
</gene>